<dbReference type="RefSeq" id="WP_230097092.1">
    <property type="nucleotide sequence ID" value="NZ_CAKKNS010000006.1"/>
</dbReference>
<dbReference type="InterPro" id="IPR024096">
    <property type="entry name" value="NO_sig/Golgi_transp_ligand-bd"/>
</dbReference>
<organism evidence="1 2">
    <name type="scientific">Periweissella fabaria</name>
    <dbReference type="NCBI Taxonomy" id="546157"/>
    <lineage>
        <taxon>Bacteria</taxon>
        <taxon>Bacillati</taxon>
        <taxon>Bacillota</taxon>
        <taxon>Bacilli</taxon>
        <taxon>Lactobacillales</taxon>
        <taxon>Lactobacillaceae</taxon>
        <taxon>Periweissella</taxon>
    </lineage>
</organism>
<dbReference type="InterPro" id="IPR019642">
    <property type="entry name" value="DUF2507"/>
</dbReference>
<name>A0ABM8Z8J1_9LACO</name>
<accession>A0ABM8Z8J1</accession>
<sequence length="150" mass="16629">MDAHTYDLLVAANGAPSPFAINLLRDILIPDVLQEDTSSISYWAGKNLARTYQVSLDEEIAIFFLNAGFGELTKLSQQGNQQTWQLAGDFVKNRFLVNSAHPDFNLEAGFLSQQVEQATHLNAEANFEINSETQIVLINVHVEDIPANLP</sequence>
<evidence type="ECO:0000313" key="2">
    <source>
        <dbReference type="Proteomes" id="UP000789707"/>
    </source>
</evidence>
<evidence type="ECO:0008006" key="3">
    <source>
        <dbReference type="Google" id="ProtNLM"/>
    </source>
</evidence>
<gene>
    <name evidence="1" type="primary">yslB</name>
    <name evidence="1" type="ORF">WFA24289_01373</name>
</gene>
<reference evidence="1 2" key="1">
    <citation type="submission" date="2021-11" db="EMBL/GenBank/DDBJ databases">
        <authorList>
            <person name="Depoorter E."/>
        </authorList>
    </citation>
    <scope>NUCLEOTIDE SEQUENCE [LARGE SCALE GENOMIC DNA]</scope>
    <source>
        <strain evidence="1 2">LMG 24289</strain>
    </source>
</reference>
<dbReference type="Proteomes" id="UP000789707">
    <property type="component" value="Unassembled WGS sequence"/>
</dbReference>
<keyword evidence="2" id="KW-1185">Reference proteome</keyword>
<dbReference type="EMBL" id="CAKKNS010000006">
    <property type="protein sequence ID" value="CAH0417056.1"/>
    <property type="molecule type" value="Genomic_DNA"/>
</dbReference>
<dbReference type="Gene3D" id="3.30.1380.20">
    <property type="entry name" value="Trafficking protein particle complex subunit 3"/>
    <property type="match status" value="1"/>
</dbReference>
<dbReference type="SUPFAM" id="SSF111126">
    <property type="entry name" value="Ligand-binding domain in the NO signalling and Golgi transport"/>
    <property type="match status" value="1"/>
</dbReference>
<evidence type="ECO:0000313" key="1">
    <source>
        <dbReference type="EMBL" id="CAH0417056.1"/>
    </source>
</evidence>
<comment type="caution">
    <text evidence="1">The sequence shown here is derived from an EMBL/GenBank/DDBJ whole genome shotgun (WGS) entry which is preliminary data.</text>
</comment>
<dbReference type="Pfam" id="PF10702">
    <property type="entry name" value="DUF2507"/>
    <property type="match status" value="1"/>
</dbReference>
<proteinExistence type="predicted"/>
<protein>
    <recommendedName>
        <fullName evidence="3">DUF2507 domain-containing protein</fullName>
    </recommendedName>
</protein>